<evidence type="ECO:0000313" key="1">
    <source>
        <dbReference type="EMBL" id="MST88174.1"/>
    </source>
</evidence>
<sequence>MESAGDPDNRRPTNWDENSVDVQDIYHITKLFIQLKREHPVLANDGQLEWIDHNELLIMHRYNDKENLNIIINSKEYDIDTVLPMNMNYINIIDNCPISNSVHINRLGFMILKPRSYV</sequence>
<organism evidence="1 2">
    <name type="scientific">Sharpea porci</name>
    <dbReference type="NCBI Taxonomy" id="2652286"/>
    <lineage>
        <taxon>Bacteria</taxon>
        <taxon>Bacillati</taxon>
        <taxon>Bacillota</taxon>
        <taxon>Erysipelotrichia</taxon>
        <taxon>Erysipelotrichales</taxon>
        <taxon>Coprobacillaceae</taxon>
        <taxon>Sharpea</taxon>
    </lineage>
</organism>
<proteinExistence type="predicted"/>
<accession>A0A844FR74</accession>
<name>A0A844FR74_9FIRM</name>
<dbReference type="EMBL" id="VUNM01000001">
    <property type="protein sequence ID" value="MST88174.1"/>
    <property type="molecule type" value="Genomic_DNA"/>
</dbReference>
<reference evidence="1 2" key="1">
    <citation type="submission" date="2019-08" db="EMBL/GenBank/DDBJ databases">
        <title>In-depth cultivation of the pig gut microbiome towards novel bacterial diversity and tailored functional studies.</title>
        <authorList>
            <person name="Wylensek D."/>
            <person name="Hitch T.C.A."/>
            <person name="Clavel T."/>
        </authorList>
    </citation>
    <scope>NUCLEOTIDE SEQUENCE [LARGE SCALE GENOMIC DNA]</scope>
    <source>
        <strain evidence="1 2">CA-Schmier-601-WT-3</strain>
    </source>
</reference>
<protein>
    <submittedName>
        <fullName evidence="1">Uncharacterized protein</fullName>
    </submittedName>
</protein>
<dbReference type="Proteomes" id="UP000442619">
    <property type="component" value="Unassembled WGS sequence"/>
</dbReference>
<evidence type="ECO:0000313" key="2">
    <source>
        <dbReference type="Proteomes" id="UP000442619"/>
    </source>
</evidence>
<dbReference type="RefSeq" id="WP_154514115.1">
    <property type="nucleotide sequence ID" value="NZ_VUNM01000001.1"/>
</dbReference>
<comment type="caution">
    <text evidence="1">The sequence shown here is derived from an EMBL/GenBank/DDBJ whole genome shotgun (WGS) entry which is preliminary data.</text>
</comment>
<keyword evidence="2" id="KW-1185">Reference proteome</keyword>
<dbReference type="AlphaFoldDB" id="A0A844FR74"/>
<gene>
    <name evidence="1" type="ORF">FYJ79_00935</name>
</gene>